<feature type="region of interest" description="Disordered" evidence="1">
    <location>
        <begin position="618"/>
        <end position="637"/>
    </location>
</feature>
<feature type="region of interest" description="Disordered" evidence="1">
    <location>
        <begin position="536"/>
        <end position="584"/>
    </location>
</feature>
<comment type="caution">
    <text evidence="3">The sequence shown here is derived from an EMBL/GenBank/DDBJ whole genome shotgun (WGS) entry which is preliminary data.</text>
</comment>
<dbReference type="AlphaFoldDB" id="A0AAW2FAI1"/>
<feature type="region of interest" description="Disordered" evidence="1">
    <location>
        <begin position="113"/>
        <end position="180"/>
    </location>
</feature>
<evidence type="ECO:0000259" key="2">
    <source>
        <dbReference type="SMART" id="SM00731"/>
    </source>
</evidence>
<name>A0AAW2FAI1_9HYME</name>
<protein>
    <recommendedName>
        <fullName evidence="2">SprT-like domain-containing protein</fullName>
    </recommendedName>
</protein>
<evidence type="ECO:0000313" key="3">
    <source>
        <dbReference type="EMBL" id="KAL0111848.1"/>
    </source>
</evidence>
<keyword evidence="4" id="KW-1185">Reference proteome</keyword>
<sequence length="926" mass="106219">MTSNWYTENLVYDSQNFSLRLSSGSSTKDSSPQRFADKKTNDEDDIIIISDSSCSSSPINANKPKWKPSSTTKVKSKEYRKFHFLEDSSSESEKERESPDSLWKLYRSDNKLSKKKHTSRTVMQINETPTETSSTSNDTSERYESDYKAVTSSNTSHDRNQVKESKRHTSHKSPASITRREINLKLRDEPNTEKINKIIKPSYATYSDSRCVVRKHPIHYTPKQDNSGKSKLTRKDTYNIFKNIKCTQLVYNSLRDKKQTDIIINDSTDAEDDLMHPAISPDYDKKKNDFGDSPDIIETSLKNNAVQVDLAKPSISRTNVTESFKPLSEKRKNQIRNWLQINSFDTQSECSFNTVPPSTRNSNSTGNSSLERLELYYETPNNRDRINKVQTEGKQRTISNFDKVLHSISTHQKTLEQNTKQTDNDSKFCTCNNTPNNTPHNKSKALLKTQTEKKAVDEDDLDTKVVVDYVNILDKLYGKSWRNKANILLPSTEPRKTFVPTVNKLVQTERKPLLKNHAAGLDVNEFDLVQNKKTNRRKNVGRKQKEADSFINDETSSNDDESIYHSALTNPTSTTNSTKSMQVPESIKRLQILCDTDTEDEDNKPSNNLVRLHGKKLSFSDDESSNTSEFDPGDYVPPKYEFNKEMTKEPMLSKTPSKTVLKSTGCKTFLASLSNTVPMSQIHPNAKKYRLNYKIYKNELCKKLYELYNEKVFDNKLPRDMSIEWNVRMRGTAGYCYNKKSVKSFSNTIVKSSRIVLATKILDTPDRLRDTLIHEMCHAASWIIDGVSDGHGHFWTKWANKAVKTFPELPPIRRCHNYEIKTKFTYKCTSCGYSIGRHSKSLDVKTKRCGYCYGKFELFINKVTKSGNVQQVQTPKKEPTGFALYVKKNYNSVRKEKSNMKHADVMKILGQQFSTIKINKNDVDSD</sequence>
<accession>A0AAW2FAI1</accession>
<dbReference type="GO" id="GO:0005634">
    <property type="term" value="C:nucleus"/>
    <property type="evidence" value="ECO:0007669"/>
    <property type="project" value="UniProtKB-ARBA"/>
</dbReference>
<dbReference type="SMART" id="SM00731">
    <property type="entry name" value="SprT"/>
    <property type="match status" value="1"/>
</dbReference>
<reference evidence="3 4" key="1">
    <citation type="submission" date="2023-03" db="EMBL/GenBank/DDBJ databases">
        <title>High recombination rates correlate with genetic variation in Cardiocondyla obscurior ants.</title>
        <authorList>
            <person name="Errbii M."/>
        </authorList>
    </citation>
    <scope>NUCLEOTIDE SEQUENCE [LARGE SCALE GENOMIC DNA]</scope>
    <source>
        <strain evidence="3">Alpha-2009</strain>
        <tissue evidence="3">Whole body</tissue>
    </source>
</reference>
<evidence type="ECO:0000256" key="1">
    <source>
        <dbReference type="SAM" id="MobiDB-lite"/>
    </source>
</evidence>
<dbReference type="PANTHER" id="PTHR23099">
    <property type="entry name" value="TRANSCRIPTIONAL REGULATOR"/>
    <property type="match status" value="1"/>
</dbReference>
<dbReference type="EMBL" id="JADYXP020000013">
    <property type="protein sequence ID" value="KAL0111848.1"/>
    <property type="molecule type" value="Genomic_DNA"/>
</dbReference>
<dbReference type="InterPro" id="IPR006640">
    <property type="entry name" value="SprT-like_domain"/>
</dbReference>
<dbReference type="Pfam" id="PF10263">
    <property type="entry name" value="SprT-like"/>
    <property type="match status" value="1"/>
</dbReference>
<feature type="compositionally biased region" description="Low complexity" evidence="1">
    <location>
        <begin position="47"/>
        <end position="57"/>
    </location>
</feature>
<gene>
    <name evidence="3" type="ORF">PUN28_013205</name>
</gene>
<dbReference type="Gene3D" id="1.10.30.10">
    <property type="entry name" value="High mobility group box domain"/>
    <property type="match status" value="1"/>
</dbReference>
<feature type="domain" description="SprT-like" evidence="2">
    <location>
        <begin position="698"/>
        <end position="859"/>
    </location>
</feature>
<proteinExistence type="predicted"/>
<dbReference type="PANTHER" id="PTHR23099:SF0">
    <property type="entry name" value="GERM CELL NUCLEAR ACIDIC PROTEIN"/>
    <property type="match status" value="1"/>
</dbReference>
<dbReference type="SUPFAM" id="SSF47095">
    <property type="entry name" value="HMG-box"/>
    <property type="match status" value="1"/>
</dbReference>
<feature type="compositionally biased region" description="Low complexity" evidence="1">
    <location>
        <begin position="569"/>
        <end position="578"/>
    </location>
</feature>
<dbReference type="InterPro" id="IPR036910">
    <property type="entry name" value="HMG_box_dom_sf"/>
</dbReference>
<organism evidence="3 4">
    <name type="scientific">Cardiocondyla obscurior</name>
    <dbReference type="NCBI Taxonomy" id="286306"/>
    <lineage>
        <taxon>Eukaryota</taxon>
        <taxon>Metazoa</taxon>
        <taxon>Ecdysozoa</taxon>
        <taxon>Arthropoda</taxon>
        <taxon>Hexapoda</taxon>
        <taxon>Insecta</taxon>
        <taxon>Pterygota</taxon>
        <taxon>Neoptera</taxon>
        <taxon>Endopterygota</taxon>
        <taxon>Hymenoptera</taxon>
        <taxon>Apocrita</taxon>
        <taxon>Aculeata</taxon>
        <taxon>Formicoidea</taxon>
        <taxon>Formicidae</taxon>
        <taxon>Myrmicinae</taxon>
        <taxon>Cardiocondyla</taxon>
    </lineage>
</organism>
<feature type="compositionally biased region" description="Polar residues" evidence="1">
    <location>
        <begin position="21"/>
        <end position="33"/>
    </location>
</feature>
<evidence type="ECO:0000313" key="4">
    <source>
        <dbReference type="Proteomes" id="UP001430953"/>
    </source>
</evidence>
<feature type="region of interest" description="Disordered" evidence="1">
    <location>
        <begin position="21"/>
        <end position="72"/>
    </location>
</feature>
<dbReference type="Proteomes" id="UP001430953">
    <property type="component" value="Unassembled WGS sequence"/>
</dbReference>
<dbReference type="GO" id="GO:0006974">
    <property type="term" value="P:DNA damage response"/>
    <property type="evidence" value="ECO:0007669"/>
    <property type="project" value="UniProtKB-ARBA"/>
</dbReference>
<feature type="compositionally biased region" description="Low complexity" evidence="1">
    <location>
        <begin position="127"/>
        <end position="138"/>
    </location>
</feature>